<proteinExistence type="predicted"/>
<evidence type="ECO:0000313" key="2">
    <source>
        <dbReference type="EMBL" id="KAK7323904.1"/>
    </source>
</evidence>
<evidence type="ECO:0000256" key="1">
    <source>
        <dbReference type="SAM" id="SignalP"/>
    </source>
</evidence>
<protein>
    <submittedName>
        <fullName evidence="2">Uncharacterized protein</fullName>
    </submittedName>
</protein>
<dbReference type="EMBL" id="JAYMYQ010000006">
    <property type="protein sequence ID" value="KAK7323904.1"/>
    <property type="molecule type" value="Genomic_DNA"/>
</dbReference>
<organism evidence="2 3">
    <name type="scientific">Canavalia gladiata</name>
    <name type="common">Sword bean</name>
    <name type="synonym">Dolichos gladiatus</name>
    <dbReference type="NCBI Taxonomy" id="3824"/>
    <lineage>
        <taxon>Eukaryota</taxon>
        <taxon>Viridiplantae</taxon>
        <taxon>Streptophyta</taxon>
        <taxon>Embryophyta</taxon>
        <taxon>Tracheophyta</taxon>
        <taxon>Spermatophyta</taxon>
        <taxon>Magnoliopsida</taxon>
        <taxon>eudicotyledons</taxon>
        <taxon>Gunneridae</taxon>
        <taxon>Pentapetalae</taxon>
        <taxon>rosids</taxon>
        <taxon>fabids</taxon>
        <taxon>Fabales</taxon>
        <taxon>Fabaceae</taxon>
        <taxon>Papilionoideae</taxon>
        <taxon>50 kb inversion clade</taxon>
        <taxon>NPAAA clade</taxon>
        <taxon>indigoferoid/millettioid clade</taxon>
        <taxon>Phaseoleae</taxon>
        <taxon>Canavalia</taxon>
    </lineage>
</organism>
<keyword evidence="1" id="KW-0732">Signal</keyword>
<feature type="signal peptide" evidence="1">
    <location>
        <begin position="1"/>
        <end position="26"/>
    </location>
</feature>
<gene>
    <name evidence="2" type="ORF">VNO77_27406</name>
</gene>
<reference evidence="2 3" key="1">
    <citation type="submission" date="2024-01" db="EMBL/GenBank/DDBJ databases">
        <title>The genomes of 5 underutilized Papilionoideae crops provide insights into root nodulation and disease resistanc.</title>
        <authorList>
            <person name="Jiang F."/>
        </authorList>
    </citation>
    <scope>NUCLEOTIDE SEQUENCE [LARGE SCALE GENOMIC DNA]</scope>
    <source>
        <strain evidence="2">LVBAO_FW01</strain>
        <tissue evidence="2">Leaves</tissue>
    </source>
</reference>
<feature type="chain" id="PRO_5042910846" evidence="1">
    <location>
        <begin position="27"/>
        <end position="90"/>
    </location>
</feature>
<comment type="caution">
    <text evidence="2">The sequence shown here is derived from an EMBL/GenBank/DDBJ whole genome shotgun (WGS) entry which is preliminary data.</text>
</comment>
<dbReference type="Proteomes" id="UP001367508">
    <property type="component" value="Unassembled WGS sequence"/>
</dbReference>
<dbReference type="AlphaFoldDB" id="A0AAN9KXT2"/>
<sequence length="90" mass="9675">MSLGGHLALTHHHWFVLTVSVAQVDSKKGIEYARNWIVLDKPMANSKSATSLSTGALATLLIFNNEKGFSQRGIDAVLDGQQKAIGIVVT</sequence>
<name>A0AAN9KXT2_CANGL</name>
<evidence type="ECO:0000313" key="3">
    <source>
        <dbReference type="Proteomes" id="UP001367508"/>
    </source>
</evidence>
<accession>A0AAN9KXT2</accession>
<keyword evidence="3" id="KW-1185">Reference proteome</keyword>